<reference evidence="3" key="1">
    <citation type="submission" date="2017-01" db="EMBL/GenBank/DDBJ databases">
        <title>Comparative genomics of anhydrobiosis in the tardigrade Hypsibius dujardini.</title>
        <authorList>
            <person name="Yoshida Y."/>
            <person name="Koutsovoulos G."/>
            <person name="Laetsch D."/>
            <person name="Stevens L."/>
            <person name="Kumar S."/>
            <person name="Horikawa D."/>
            <person name="Ishino K."/>
            <person name="Komine S."/>
            <person name="Tomita M."/>
            <person name="Blaxter M."/>
            <person name="Arakawa K."/>
        </authorList>
    </citation>
    <scope>NUCLEOTIDE SEQUENCE [LARGE SCALE GENOMIC DNA]</scope>
    <source>
        <strain evidence="3">Z151</strain>
    </source>
</reference>
<accession>A0A9X6NKD4</accession>
<protein>
    <submittedName>
        <fullName evidence="2">Uncharacterized protein</fullName>
    </submittedName>
</protein>
<dbReference type="AlphaFoldDB" id="A0A9X6NKD4"/>
<dbReference type="EMBL" id="MTYJ01000212">
    <property type="protein sequence ID" value="OWA51039.1"/>
    <property type="molecule type" value="Genomic_DNA"/>
</dbReference>
<keyword evidence="1" id="KW-0812">Transmembrane</keyword>
<evidence type="ECO:0000313" key="2">
    <source>
        <dbReference type="EMBL" id="OWA51039.1"/>
    </source>
</evidence>
<name>A0A9X6NKD4_HYPEX</name>
<keyword evidence="1" id="KW-0472">Membrane</keyword>
<gene>
    <name evidence="2" type="ORF">BV898_15541</name>
</gene>
<feature type="transmembrane region" description="Helical" evidence="1">
    <location>
        <begin position="30"/>
        <end position="50"/>
    </location>
</feature>
<keyword evidence="1" id="KW-1133">Transmembrane helix</keyword>
<dbReference type="OrthoDB" id="411632at2759"/>
<dbReference type="Proteomes" id="UP000192578">
    <property type="component" value="Unassembled WGS sequence"/>
</dbReference>
<organism evidence="2 3">
    <name type="scientific">Hypsibius exemplaris</name>
    <name type="common">Freshwater tardigrade</name>
    <dbReference type="NCBI Taxonomy" id="2072580"/>
    <lineage>
        <taxon>Eukaryota</taxon>
        <taxon>Metazoa</taxon>
        <taxon>Ecdysozoa</taxon>
        <taxon>Tardigrada</taxon>
        <taxon>Eutardigrada</taxon>
        <taxon>Parachela</taxon>
        <taxon>Hypsibioidea</taxon>
        <taxon>Hypsibiidae</taxon>
        <taxon>Hypsibius</taxon>
    </lineage>
</organism>
<dbReference type="InterPro" id="IPR011735">
    <property type="entry name" value="WlaTC/HtrL_glycosyltransf"/>
</dbReference>
<proteinExistence type="predicted"/>
<evidence type="ECO:0000313" key="3">
    <source>
        <dbReference type="Proteomes" id="UP000192578"/>
    </source>
</evidence>
<comment type="caution">
    <text evidence="2">The sequence shown here is derived from an EMBL/GenBank/DDBJ whole genome shotgun (WGS) entry which is preliminary data.</text>
</comment>
<evidence type="ECO:0000256" key="1">
    <source>
        <dbReference type="SAM" id="Phobius"/>
    </source>
</evidence>
<sequence>MVSVMSDDVSSLPHKSLPPRFPPSHRRPLLTCYVPIAVVISFLFVFNFTFSHSPFRTATASSWAYIQAMGSGGLKMREGIAIERPVTVVTAYYQIPSKFDNTQYMIWIKYFLSNIPCHLYIFTDDQSLPALEELRMVFLNRTKFVLRPFDELEMSKNMTMWEEEKRLDPEEERHTKELYALWNEKVNFVMEATRDNSFGSDYFLWTDIGSFRSAENVGNLTTYPDASTTASRLGKDRVFFLQLQELTKNDRIIGSNGLPQHNFQNDIRLGGGIFGGHVGALTRYADVYYRTMAAMRENGIFIGKDQNIMASVAVMYPDLVWLVQPEPYLNDGDPWFYAQYYFSKRE</sequence>
<keyword evidence="3" id="KW-1185">Reference proteome</keyword>
<dbReference type="Pfam" id="PF09612">
    <property type="entry name" value="HtrL_YibB"/>
    <property type="match status" value="1"/>
</dbReference>